<keyword evidence="4" id="KW-0564">Palmitate</keyword>
<dbReference type="Proteomes" id="UP000824141">
    <property type="component" value="Unassembled WGS sequence"/>
</dbReference>
<accession>A0A9D1FSA9</accession>
<evidence type="ECO:0000256" key="3">
    <source>
        <dbReference type="ARBA" id="ARBA00023136"/>
    </source>
</evidence>
<dbReference type="SUPFAM" id="SSF53850">
    <property type="entry name" value="Periplasmic binding protein-like II"/>
    <property type="match status" value="1"/>
</dbReference>
<feature type="chain" id="PRO_5039106505" evidence="6">
    <location>
        <begin position="23"/>
        <end position="519"/>
    </location>
</feature>
<evidence type="ECO:0000256" key="1">
    <source>
        <dbReference type="ARBA" id="ARBA00022475"/>
    </source>
</evidence>
<dbReference type="PROSITE" id="PS51257">
    <property type="entry name" value="PROKAR_LIPOPROTEIN"/>
    <property type="match status" value="1"/>
</dbReference>
<protein>
    <submittedName>
        <fullName evidence="7">Extracellular solute-binding protein</fullName>
    </submittedName>
</protein>
<name>A0A9D1FSA9_9FIRM</name>
<dbReference type="AlphaFoldDB" id="A0A9D1FSA9"/>
<feature type="signal peptide" evidence="6">
    <location>
        <begin position="1"/>
        <end position="22"/>
    </location>
</feature>
<dbReference type="EMBL" id="DVJM01000114">
    <property type="protein sequence ID" value="HIS78857.1"/>
    <property type="molecule type" value="Genomic_DNA"/>
</dbReference>
<organism evidence="7 8">
    <name type="scientific">Candidatus Caccousia stercoris</name>
    <dbReference type="NCBI Taxonomy" id="2840723"/>
    <lineage>
        <taxon>Bacteria</taxon>
        <taxon>Bacillati</taxon>
        <taxon>Bacillota</taxon>
        <taxon>Clostridia</taxon>
        <taxon>Eubacteriales</taxon>
        <taxon>Oscillospiraceae</taxon>
        <taxon>Oscillospiraceae incertae sedis</taxon>
        <taxon>Candidatus Caccousia</taxon>
    </lineage>
</organism>
<keyword evidence="2 6" id="KW-0732">Signal</keyword>
<keyword evidence="5" id="KW-0449">Lipoprotein</keyword>
<dbReference type="InterPro" id="IPR050490">
    <property type="entry name" value="Bact_solute-bd_prot1"/>
</dbReference>
<proteinExistence type="predicted"/>
<dbReference type="PANTHER" id="PTHR43649:SF33">
    <property type="entry name" value="POLYGALACTURONAN_RHAMNOGALACTURONAN-BINDING PROTEIN YTCQ"/>
    <property type="match status" value="1"/>
</dbReference>
<comment type="caution">
    <text evidence="7">The sequence shown here is derived from an EMBL/GenBank/DDBJ whole genome shotgun (WGS) entry which is preliminary data.</text>
</comment>
<evidence type="ECO:0000313" key="8">
    <source>
        <dbReference type="Proteomes" id="UP000824141"/>
    </source>
</evidence>
<evidence type="ECO:0000256" key="2">
    <source>
        <dbReference type="ARBA" id="ARBA00022729"/>
    </source>
</evidence>
<dbReference type="Gene3D" id="3.40.190.10">
    <property type="entry name" value="Periplasmic binding protein-like II"/>
    <property type="match status" value="2"/>
</dbReference>
<dbReference type="InterPro" id="IPR006059">
    <property type="entry name" value="SBP"/>
</dbReference>
<evidence type="ECO:0000313" key="7">
    <source>
        <dbReference type="EMBL" id="HIS78857.1"/>
    </source>
</evidence>
<sequence length="519" mass="56683">MKGTKKIIALLLAAATAFSAAACSGGGQTASGGAASGGASQEGNSDPVPIKWLTTGDAAAEPIESGDRIIAEINSRLGINLEVQIVPEGNVEKVNVAMASGDYPDVVTGAYGTSATQGWIDNGMVVELNQFFDANPDLKAWIENDYPWSGTDGKYYGVPFIVQYNAANNLIIMRQDWLDNVGLSYPKTLDEMRAVLEAFTNGDPDGNGQNDTVGYTAEKPSNTGGTGFDWVFFAYGREYSDYALDKNGNVTPWFEYDGFVPAMTYIKDLWDSGLVDKELMLNDATKKEEKFYQGRVGAIPAVLYRHVSRQENSLHELFPDASMVYDLPPTGEDGSFGLNKQGKNGMFTCITAACQNQAKAAEFINFMVSDEGNELLRLGLEGIHYTKDGDTITYNEEERAKDAFSPDGWAHALAWGSFYWPLESGYMPDTEPNKERALETVEMATEAQVPNLVKQKTPLEIENGSSLEDIFIQYFSDMLQGKIEIEAGAKELSEKWRSQGGEEMLKEVQAAYEAQGAAE</sequence>
<evidence type="ECO:0000256" key="4">
    <source>
        <dbReference type="ARBA" id="ARBA00023139"/>
    </source>
</evidence>
<evidence type="ECO:0000256" key="5">
    <source>
        <dbReference type="ARBA" id="ARBA00023288"/>
    </source>
</evidence>
<gene>
    <name evidence="7" type="ORF">IAD03_05745</name>
</gene>
<dbReference type="Pfam" id="PF01547">
    <property type="entry name" value="SBP_bac_1"/>
    <property type="match status" value="1"/>
</dbReference>
<dbReference type="PANTHER" id="PTHR43649">
    <property type="entry name" value="ARABINOSE-BINDING PROTEIN-RELATED"/>
    <property type="match status" value="1"/>
</dbReference>
<evidence type="ECO:0000256" key="6">
    <source>
        <dbReference type="SAM" id="SignalP"/>
    </source>
</evidence>
<keyword evidence="1" id="KW-1003">Cell membrane</keyword>
<reference evidence="7" key="2">
    <citation type="journal article" date="2021" name="PeerJ">
        <title>Extensive microbial diversity within the chicken gut microbiome revealed by metagenomics and culture.</title>
        <authorList>
            <person name="Gilroy R."/>
            <person name="Ravi A."/>
            <person name="Getino M."/>
            <person name="Pursley I."/>
            <person name="Horton D.L."/>
            <person name="Alikhan N.F."/>
            <person name="Baker D."/>
            <person name="Gharbi K."/>
            <person name="Hall N."/>
            <person name="Watson M."/>
            <person name="Adriaenssens E.M."/>
            <person name="Foster-Nyarko E."/>
            <person name="Jarju S."/>
            <person name="Secka A."/>
            <person name="Antonio M."/>
            <person name="Oren A."/>
            <person name="Chaudhuri R.R."/>
            <person name="La Ragione R."/>
            <person name="Hildebrand F."/>
            <person name="Pallen M.J."/>
        </authorList>
    </citation>
    <scope>NUCLEOTIDE SEQUENCE</scope>
    <source>
        <strain evidence="7">6086</strain>
    </source>
</reference>
<reference evidence="7" key="1">
    <citation type="submission" date="2020-10" db="EMBL/GenBank/DDBJ databases">
        <authorList>
            <person name="Gilroy R."/>
        </authorList>
    </citation>
    <scope>NUCLEOTIDE SEQUENCE</scope>
    <source>
        <strain evidence="7">6086</strain>
    </source>
</reference>
<keyword evidence="3" id="KW-0472">Membrane</keyword>